<comment type="caution">
    <text evidence="1">The sequence shown here is derived from an EMBL/GenBank/DDBJ whole genome shotgun (WGS) entry which is preliminary data.</text>
</comment>
<evidence type="ECO:0000313" key="2">
    <source>
        <dbReference type="Proteomes" id="UP000030832"/>
    </source>
</evidence>
<dbReference type="EMBL" id="JRJU01000007">
    <property type="protein sequence ID" value="KHF40706.1"/>
    <property type="molecule type" value="Genomic_DNA"/>
</dbReference>
<dbReference type="OrthoDB" id="2888950at2"/>
<proteinExistence type="predicted"/>
<dbReference type="AlphaFoldDB" id="A0A0B0IM06"/>
<name>A0A0B0IM06_9BACI</name>
<accession>A0A0B0IM06</accession>
<evidence type="ECO:0000313" key="1">
    <source>
        <dbReference type="EMBL" id="KHF40706.1"/>
    </source>
</evidence>
<gene>
    <name evidence="1" type="ORF">LQ50_07895</name>
</gene>
<dbReference type="eggNOG" id="ENOG50347EA">
    <property type="taxonomic scope" value="Bacteria"/>
</dbReference>
<dbReference type="Proteomes" id="UP000030832">
    <property type="component" value="Unassembled WGS sequence"/>
</dbReference>
<dbReference type="RefSeq" id="WP_034627692.1">
    <property type="nucleotide sequence ID" value="NZ_JRJU01000007.1"/>
</dbReference>
<sequence>MRLTKTLYIVTEEQGEIIDYEQFGRPIYGDPEQIKSPFKGEVEPYSNTLAERTYGVFVEVTNRVFCKPNKNLKILSDVEYLKEPYKVTEIMKYDKHFEVLIRKGTN</sequence>
<dbReference type="STRING" id="333138.LQ50_07895"/>
<keyword evidence="2" id="KW-1185">Reference proteome</keyword>
<evidence type="ECO:0008006" key="3">
    <source>
        <dbReference type="Google" id="ProtNLM"/>
    </source>
</evidence>
<reference evidence="1 2" key="1">
    <citation type="submission" date="2014-09" db="EMBL/GenBank/DDBJ databases">
        <title>Genome sequencing and annotation of Bacillus Okhensis strain Kh10-101T.</title>
        <authorList>
            <person name="Prakash J.S."/>
        </authorList>
    </citation>
    <scope>NUCLEOTIDE SEQUENCE [LARGE SCALE GENOMIC DNA]</scope>
    <source>
        <strain evidence="2">Kh10-101T</strain>
    </source>
</reference>
<organism evidence="1 2">
    <name type="scientific">Halalkalibacter okhensis</name>
    <dbReference type="NCBI Taxonomy" id="333138"/>
    <lineage>
        <taxon>Bacteria</taxon>
        <taxon>Bacillati</taxon>
        <taxon>Bacillota</taxon>
        <taxon>Bacilli</taxon>
        <taxon>Bacillales</taxon>
        <taxon>Bacillaceae</taxon>
        <taxon>Halalkalibacter</taxon>
    </lineage>
</organism>
<protein>
    <recommendedName>
        <fullName evidence="3">Phage protein</fullName>
    </recommendedName>
</protein>